<evidence type="ECO:0000313" key="2">
    <source>
        <dbReference type="Proteomes" id="UP000008177"/>
    </source>
</evidence>
<protein>
    <submittedName>
        <fullName evidence="1">Uncharacterized protein</fullName>
    </submittedName>
</protein>
<dbReference type="Proteomes" id="UP000008177">
    <property type="component" value="Unplaced contigs"/>
</dbReference>
<name>G2XUA6_BOTF4</name>
<gene>
    <name evidence="1" type="ORF">BofuT4_uP059950.1</name>
</gene>
<sequence>MSDEQWIFPVTNLELQVVTRQLRIPKLWEGTGLCHERFMAEVLWSSWKCKLRNTVKGTGPYHT</sequence>
<dbReference type="HOGENOM" id="CLU_2885492_0_0_1"/>
<dbReference type="EMBL" id="FQ790269">
    <property type="protein sequence ID" value="CCD44048.1"/>
    <property type="molecule type" value="Genomic_DNA"/>
</dbReference>
<dbReference type="AlphaFoldDB" id="G2XUA6"/>
<reference evidence="2" key="1">
    <citation type="journal article" date="2011" name="PLoS Genet.">
        <title>Genomic analysis of the necrotrophic fungal pathogens Sclerotinia sclerotiorum and Botrytis cinerea.</title>
        <authorList>
            <person name="Amselem J."/>
            <person name="Cuomo C.A."/>
            <person name="van Kan J.A."/>
            <person name="Viaud M."/>
            <person name="Benito E.P."/>
            <person name="Couloux A."/>
            <person name="Coutinho P.M."/>
            <person name="de Vries R.P."/>
            <person name="Dyer P.S."/>
            <person name="Fillinger S."/>
            <person name="Fournier E."/>
            <person name="Gout L."/>
            <person name="Hahn M."/>
            <person name="Kohn L."/>
            <person name="Lapalu N."/>
            <person name="Plummer K.M."/>
            <person name="Pradier J.M."/>
            <person name="Quevillon E."/>
            <person name="Sharon A."/>
            <person name="Simon A."/>
            <person name="ten Have A."/>
            <person name="Tudzynski B."/>
            <person name="Tudzynski P."/>
            <person name="Wincker P."/>
            <person name="Andrew M."/>
            <person name="Anthouard V."/>
            <person name="Beever R.E."/>
            <person name="Beffa R."/>
            <person name="Benoit I."/>
            <person name="Bouzid O."/>
            <person name="Brault B."/>
            <person name="Chen Z."/>
            <person name="Choquer M."/>
            <person name="Collemare J."/>
            <person name="Cotton P."/>
            <person name="Danchin E.G."/>
            <person name="Da Silva C."/>
            <person name="Gautier A."/>
            <person name="Giraud C."/>
            <person name="Giraud T."/>
            <person name="Gonzalez C."/>
            <person name="Grossetete S."/>
            <person name="Guldener U."/>
            <person name="Henrissat B."/>
            <person name="Howlett B.J."/>
            <person name="Kodira C."/>
            <person name="Kretschmer M."/>
            <person name="Lappartient A."/>
            <person name="Leroch M."/>
            <person name="Levis C."/>
            <person name="Mauceli E."/>
            <person name="Neuveglise C."/>
            <person name="Oeser B."/>
            <person name="Pearson M."/>
            <person name="Poulain J."/>
            <person name="Poussereau N."/>
            <person name="Quesneville H."/>
            <person name="Rascle C."/>
            <person name="Schumacher J."/>
            <person name="Segurens B."/>
            <person name="Sexton A."/>
            <person name="Silva E."/>
            <person name="Sirven C."/>
            <person name="Soanes D.M."/>
            <person name="Talbot N.J."/>
            <person name="Templeton M."/>
            <person name="Yandava C."/>
            <person name="Yarden O."/>
            <person name="Zeng Q."/>
            <person name="Rollins J.A."/>
            <person name="Lebrun M.H."/>
            <person name="Dickman M."/>
        </authorList>
    </citation>
    <scope>NUCLEOTIDE SEQUENCE [LARGE SCALE GENOMIC DNA]</scope>
    <source>
        <strain evidence="2">T4</strain>
    </source>
</reference>
<organism evidence="1 2">
    <name type="scientific">Botryotinia fuckeliana (strain T4)</name>
    <name type="common">Noble rot fungus</name>
    <name type="synonym">Botrytis cinerea</name>
    <dbReference type="NCBI Taxonomy" id="999810"/>
    <lineage>
        <taxon>Eukaryota</taxon>
        <taxon>Fungi</taxon>
        <taxon>Dikarya</taxon>
        <taxon>Ascomycota</taxon>
        <taxon>Pezizomycotina</taxon>
        <taxon>Leotiomycetes</taxon>
        <taxon>Helotiales</taxon>
        <taxon>Sclerotiniaceae</taxon>
        <taxon>Botrytis</taxon>
    </lineage>
</organism>
<proteinExistence type="predicted"/>
<evidence type="ECO:0000313" key="1">
    <source>
        <dbReference type="EMBL" id="CCD44048.1"/>
    </source>
</evidence>
<dbReference type="InParanoid" id="G2XUA6"/>
<accession>G2XUA6</accession>